<comment type="catalytic activity">
    <reaction evidence="8">
        <text>2-C-methyl-D-erythritol 4-phosphate + NADP(+) = 1-deoxy-D-xylulose 5-phosphate + NADPH + H(+)</text>
        <dbReference type="Rhea" id="RHEA:13717"/>
        <dbReference type="ChEBI" id="CHEBI:15378"/>
        <dbReference type="ChEBI" id="CHEBI:57783"/>
        <dbReference type="ChEBI" id="CHEBI:57792"/>
        <dbReference type="ChEBI" id="CHEBI:58262"/>
        <dbReference type="ChEBI" id="CHEBI:58349"/>
        <dbReference type="EC" id="1.1.1.267"/>
    </reaction>
    <physiologicalReaction direction="right-to-left" evidence="8">
        <dbReference type="Rhea" id="RHEA:13719"/>
    </physiologicalReaction>
</comment>
<keyword evidence="4 9" id="KW-0521">NADP</keyword>
<feature type="domain" description="1-deoxy-D-xylulose 5-phosphate reductoisomerase C-terminal" evidence="11">
    <location>
        <begin position="143"/>
        <end position="226"/>
    </location>
</feature>
<keyword evidence="9" id="KW-0460">Magnesium</keyword>
<comment type="similarity">
    <text evidence="2 9">Belongs to the DXR family.</text>
</comment>
<dbReference type="HAMAP" id="MF_00183">
    <property type="entry name" value="DXP_reductoisom"/>
    <property type="match status" value="1"/>
</dbReference>
<dbReference type="SUPFAM" id="SSF69055">
    <property type="entry name" value="1-deoxy-D-xylulose-5-phosphate reductoisomerase, C-terminal domain"/>
    <property type="match status" value="1"/>
</dbReference>
<feature type="binding site" evidence="9">
    <location>
        <position position="209"/>
    </location>
    <ligand>
        <name>1-deoxy-D-xylulose 5-phosphate</name>
        <dbReference type="ChEBI" id="CHEBI:57792"/>
    </ligand>
</feature>
<dbReference type="FunFam" id="3.40.50.720:FF:000045">
    <property type="entry name" value="1-deoxy-D-xylulose 5-phosphate reductoisomerase"/>
    <property type="match status" value="1"/>
</dbReference>
<evidence type="ECO:0000259" key="12">
    <source>
        <dbReference type="Pfam" id="PF13288"/>
    </source>
</evidence>
<keyword evidence="5 9" id="KW-0560">Oxidoreductase</keyword>
<feature type="binding site" evidence="9">
    <location>
        <position position="11"/>
    </location>
    <ligand>
        <name>NADPH</name>
        <dbReference type="ChEBI" id="CHEBI:57783"/>
    </ligand>
</feature>
<feature type="binding site" evidence="9">
    <location>
        <position position="215"/>
    </location>
    <ligand>
        <name>1-deoxy-D-xylulose 5-phosphate</name>
        <dbReference type="ChEBI" id="CHEBI:57792"/>
    </ligand>
</feature>
<dbReference type="InterPro" id="IPR036291">
    <property type="entry name" value="NAD(P)-bd_dom_sf"/>
</dbReference>
<dbReference type="Proteomes" id="UP000247371">
    <property type="component" value="Unassembled WGS sequence"/>
</dbReference>
<dbReference type="InterPro" id="IPR013644">
    <property type="entry name" value="DXP_reductoisomerase_C"/>
</dbReference>
<dbReference type="GO" id="GO:0016853">
    <property type="term" value="F:isomerase activity"/>
    <property type="evidence" value="ECO:0007669"/>
    <property type="project" value="UniProtKB-KW"/>
</dbReference>
<feature type="binding site" evidence="9">
    <location>
        <position position="173"/>
    </location>
    <ligand>
        <name>1-deoxy-D-xylulose 5-phosphate</name>
        <dbReference type="ChEBI" id="CHEBI:57792"/>
    </ligand>
</feature>
<dbReference type="PANTHER" id="PTHR30525:SF0">
    <property type="entry name" value="1-DEOXY-D-XYLULOSE 5-PHOSPHATE REDUCTOISOMERASE, CHLOROPLASTIC"/>
    <property type="match status" value="1"/>
</dbReference>
<keyword evidence="7 9" id="KW-0414">Isoprene biosynthesis</keyword>
<dbReference type="NCBIfam" id="TIGR00243">
    <property type="entry name" value="Dxr"/>
    <property type="match status" value="1"/>
</dbReference>
<feature type="binding site" evidence="9">
    <location>
        <position position="13"/>
    </location>
    <ligand>
        <name>NADPH</name>
        <dbReference type="ChEBI" id="CHEBI:57783"/>
    </ligand>
</feature>
<feature type="binding site" evidence="9">
    <location>
        <position position="218"/>
    </location>
    <ligand>
        <name>Mn(2+)</name>
        <dbReference type="ChEBI" id="CHEBI:29035"/>
    </ligand>
</feature>
<evidence type="ECO:0000313" key="13">
    <source>
        <dbReference type="EMBL" id="PYD70167.1"/>
    </source>
</evidence>
<evidence type="ECO:0000256" key="6">
    <source>
        <dbReference type="ARBA" id="ARBA00023211"/>
    </source>
</evidence>
<protein>
    <recommendedName>
        <fullName evidence="9">1-deoxy-D-xylulose 5-phosphate reductoisomerase</fullName>
        <shortName evidence="9">DXP reductoisomerase</shortName>
        <ecNumber evidence="9">1.1.1.267</ecNumber>
    </recommendedName>
    <alternativeName>
        <fullName evidence="9">1-deoxyxylulose-5-phosphate reductoisomerase</fullName>
    </alternativeName>
    <alternativeName>
        <fullName evidence="9">2-C-methyl-D-erythritol 4-phosphate synthase</fullName>
    </alternativeName>
</protein>
<feature type="binding site" evidence="9">
    <location>
        <position position="149"/>
    </location>
    <ligand>
        <name>Mn(2+)</name>
        <dbReference type="ChEBI" id="CHEBI:29035"/>
    </ligand>
</feature>
<feature type="binding site" evidence="9">
    <location>
        <position position="36"/>
    </location>
    <ligand>
        <name>NADPH</name>
        <dbReference type="ChEBI" id="CHEBI:57783"/>
    </ligand>
</feature>
<dbReference type="InterPro" id="IPR013512">
    <property type="entry name" value="DXP_reductoisomerase_N"/>
</dbReference>
<feature type="binding site" evidence="9">
    <location>
        <position position="38"/>
    </location>
    <ligand>
        <name>NADPH</name>
        <dbReference type="ChEBI" id="CHEBI:57783"/>
    </ligand>
</feature>
<comment type="caution">
    <text evidence="13">The sequence shown here is derived from an EMBL/GenBank/DDBJ whole genome shotgun (WGS) entry which is preliminary data.</text>
</comment>
<dbReference type="EMBL" id="NKUB01000005">
    <property type="protein sequence ID" value="PYD70167.1"/>
    <property type="molecule type" value="Genomic_DNA"/>
</dbReference>
<keyword evidence="13" id="KW-0413">Isomerase</keyword>
<dbReference type="SUPFAM" id="SSF51735">
    <property type="entry name" value="NAD(P)-binding Rossmann-fold domains"/>
    <property type="match status" value="1"/>
</dbReference>
<dbReference type="InterPro" id="IPR003821">
    <property type="entry name" value="DXP_reductoisomerase"/>
</dbReference>
<keyword evidence="6 9" id="KW-0464">Manganese</keyword>
<dbReference type="PIRSF" id="PIRSF006205">
    <property type="entry name" value="Dxp_reductismrs"/>
    <property type="match status" value="1"/>
</dbReference>
<evidence type="ECO:0000313" key="14">
    <source>
        <dbReference type="Proteomes" id="UP000247371"/>
    </source>
</evidence>
<feature type="binding site" evidence="9">
    <location>
        <position position="123"/>
    </location>
    <ligand>
        <name>NADPH</name>
        <dbReference type="ChEBI" id="CHEBI:57783"/>
    </ligand>
</feature>
<gene>
    <name evidence="9" type="primary">dxr</name>
    <name evidence="13" type="ORF">CFR76_06290</name>
</gene>
<feature type="binding site" evidence="9">
    <location>
        <position position="214"/>
    </location>
    <ligand>
        <name>1-deoxy-D-xylulose 5-phosphate</name>
        <dbReference type="ChEBI" id="CHEBI:57792"/>
    </ligand>
</feature>
<feature type="domain" description="1-deoxy-D-xylulose 5-phosphate reductoisomerase N-terminal" evidence="10">
    <location>
        <begin position="4"/>
        <end position="129"/>
    </location>
</feature>
<dbReference type="InterPro" id="IPR026877">
    <property type="entry name" value="DXPR_C"/>
</dbReference>
<dbReference type="AlphaFoldDB" id="A0A2V4R2S8"/>
<dbReference type="SUPFAM" id="SSF55347">
    <property type="entry name" value="Glyceraldehyde-3-phosphate dehydrogenase-like, C-terminal domain"/>
    <property type="match status" value="1"/>
</dbReference>
<feature type="binding site" evidence="9">
    <location>
        <position position="147"/>
    </location>
    <ligand>
        <name>Mn(2+)</name>
        <dbReference type="ChEBI" id="CHEBI:29035"/>
    </ligand>
</feature>
<keyword evidence="14" id="KW-1185">Reference proteome</keyword>
<keyword evidence="3 9" id="KW-0479">Metal-binding</keyword>
<comment type="pathway">
    <text evidence="1 9">Isoprenoid biosynthesis; isopentenyl diphosphate biosynthesis via DXP pathway; isopentenyl diphosphate from 1-deoxy-D-xylulose 5-phosphate: step 1/6.</text>
</comment>
<evidence type="ECO:0000259" key="10">
    <source>
        <dbReference type="Pfam" id="PF02670"/>
    </source>
</evidence>
<dbReference type="GO" id="GO:0030145">
    <property type="term" value="F:manganese ion binding"/>
    <property type="evidence" value="ECO:0007669"/>
    <property type="project" value="TreeGrafter"/>
</dbReference>
<evidence type="ECO:0000256" key="2">
    <source>
        <dbReference type="ARBA" id="ARBA00006825"/>
    </source>
</evidence>
<comment type="cofactor">
    <cofactor evidence="9">
        <name>Mg(2+)</name>
        <dbReference type="ChEBI" id="CHEBI:18420"/>
    </cofactor>
    <cofactor evidence="9">
        <name>Mn(2+)</name>
        <dbReference type="ChEBI" id="CHEBI:29035"/>
    </cofactor>
</comment>
<feature type="binding site" evidence="9">
    <location>
        <position position="12"/>
    </location>
    <ligand>
        <name>NADPH</name>
        <dbReference type="ChEBI" id="CHEBI:57783"/>
    </ligand>
</feature>
<dbReference type="Gene3D" id="3.40.50.720">
    <property type="entry name" value="NAD(P)-binding Rossmann-like Domain"/>
    <property type="match status" value="1"/>
</dbReference>
<dbReference type="EC" id="1.1.1.267" evidence="9"/>
<feature type="binding site" evidence="9">
    <location>
        <position position="218"/>
    </location>
    <ligand>
        <name>1-deoxy-D-xylulose 5-phosphate</name>
        <dbReference type="ChEBI" id="CHEBI:57792"/>
    </ligand>
</feature>
<feature type="domain" description="DXP reductoisomerase C-terminal" evidence="12">
    <location>
        <begin position="258"/>
        <end position="374"/>
    </location>
</feature>
<evidence type="ECO:0000256" key="7">
    <source>
        <dbReference type="ARBA" id="ARBA00023229"/>
    </source>
</evidence>
<dbReference type="Gene3D" id="1.10.1740.10">
    <property type="match status" value="1"/>
</dbReference>
<feature type="binding site" evidence="9">
    <location>
        <position position="148"/>
    </location>
    <ligand>
        <name>1-deoxy-D-xylulose 5-phosphate</name>
        <dbReference type="ChEBI" id="CHEBI:57792"/>
    </ligand>
</feature>
<feature type="binding site" evidence="9">
    <location>
        <position position="122"/>
    </location>
    <ligand>
        <name>1-deoxy-D-xylulose 5-phosphate</name>
        <dbReference type="ChEBI" id="CHEBI:57792"/>
    </ligand>
</feature>
<dbReference type="GO" id="GO:0030604">
    <property type="term" value="F:1-deoxy-D-xylulose-5-phosphate reductoisomerase activity"/>
    <property type="evidence" value="ECO:0007669"/>
    <property type="project" value="UniProtKB-UniRule"/>
</dbReference>
<feature type="binding site" evidence="9">
    <location>
        <position position="37"/>
    </location>
    <ligand>
        <name>NADPH</name>
        <dbReference type="ChEBI" id="CHEBI:57783"/>
    </ligand>
</feature>
<dbReference type="PANTHER" id="PTHR30525">
    <property type="entry name" value="1-DEOXY-D-XYLULOSE 5-PHOSPHATE REDUCTOISOMERASE"/>
    <property type="match status" value="1"/>
</dbReference>
<evidence type="ECO:0000256" key="9">
    <source>
        <dbReference type="HAMAP-Rule" id="MF_00183"/>
    </source>
</evidence>
<proteinExistence type="inferred from homology"/>
<feature type="binding site" evidence="9">
    <location>
        <position position="196"/>
    </location>
    <ligand>
        <name>1-deoxy-D-xylulose 5-phosphate</name>
        <dbReference type="ChEBI" id="CHEBI:57792"/>
    </ligand>
</feature>
<evidence type="ECO:0000256" key="1">
    <source>
        <dbReference type="ARBA" id="ARBA00005094"/>
    </source>
</evidence>
<evidence type="ECO:0000256" key="5">
    <source>
        <dbReference type="ARBA" id="ARBA00023002"/>
    </source>
</evidence>
<feature type="binding site" evidence="9">
    <location>
        <position position="202"/>
    </location>
    <ligand>
        <name>NADPH</name>
        <dbReference type="ChEBI" id="CHEBI:57783"/>
    </ligand>
</feature>
<organism evidence="13 14">
    <name type="scientific">Komagataeibacter swingsii</name>
    <dbReference type="NCBI Taxonomy" id="215220"/>
    <lineage>
        <taxon>Bacteria</taxon>
        <taxon>Pseudomonadati</taxon>
        <taxon>Pseudomonadota</taxon>
        <taxon>Alphaproteobacteria</taxon>
        <taxon>Acetobacterales</taxon>
        <taxon>Acetobacteraceae</taxon>
        <taxon>Komagataeibacter</taxon>
    </lineage>
</organism>
<sequence length="385" mass="40917">MKTVSVLGSTGSIGCSTVDLLLQAPDQFRTGALVGGRNVTKLAEQARALGARRAVIADESLLPELERLLAGSGIEATGGRAAVIEAASLPVDWTMAAITGATGLEPTLAAVRNGRSVALANKEALVCAGDVMLRAVADAGATLLPVDSEHNAVFQSMADKQADEVEQIILTASGGPFRRASLEEMEKAPLEAALKHPTWTMGAKITIDSATMFNKGLELIEAARLFNVTEDRLGVVVHPQSVVHGMVQYTDGSIVAQLGSADMRIPIAHTLAWPARMPTNSPRLDLATLARLDFEAPDEVRFPALRLARESLRVGGAMPAILSGANEIAVEAFLKREIGFLDIARIVEDVMQSIGPQRADTLEEVLHWDGESRRVARQRTVARAA</sequence>
<comment type="function">
    <text evidence="9">Catalyzes the NADPH-dependent rearrangement and reduction of 1-deoxy-D-xylulose-5-phosphate (DXP) to 2-C-methyl-D-erythritol 4-phosphate (MEP).</text>
</comment>
<dbReference type="Pfam" id="PF13288">
    <property type="entry name" value="DXPR_C"/>
    <property type="match status" value="1"/>
</dbReference>
<dbReference type="GO" id="GO:0051484">
    <property type="term" value="P:isopentenyl diphosphate biosynthetic process, methylerythritol 4-phosphate pathway involved in terpenoid biosynthetic process"/>
    <property type="evidence" value="ECO:0007669"/>
    <property type="project" value="TreeGrafter"/>
</dbReference>
<feature type="binding site" evidence="9">
    <location>
        <position position="149"/>
    </location>
    <ligand>
        <name>1-deoxy-D-xylulose 5-phosphate</name>
        <dbReference type="ChEBI" id="CHEBI:57792"/>
    </ligand>
</feature>
<dbReference type="RefSeq" id="WP_110556357.1">
    <property type="nucleotide sequence ID" value="NZ_NKUB01000005.1"/>
</dbReference>
<evidence type="ECO:0000256" key="3">
    <source>
        <dbReference type="ARBA" id="ARBA00022723"/>
    </source>
</evidence>
<reference evidence="13 14" key="1">
    <citation type="submission" date="2017-07" db="EMBL/GenBank/DDBJ databases">
        <title>A draft genome sequence of Komagataeibacter swingsii LMG 22125.</title>
        <authorList>
            <person name="Skraban J."/>
            <person name="Cleenwerck I."/>
            <person name="Vandamme P."/>
            <person name="Trcek J."/>
        </authorList>
    </citation>
    <scope>NUCLEOTIDE SEQUENCE [LARGE SCALE GENOMIC DNA]</scope>
    <source>
        <strain evidence="13 14">LMG 22125</strain>
    </source>
</reference>
<dbReference type="GO" id="GO:0070402">
    <property type="term" value="F:NADPH binding"/>
    <property type="evidence" value="ECO:0007669"/>
    <property type="project" value="InterPro"/>
</dbReference>
<feature type="binding site" evidence="9">
    <location>
        <position position="121"/>
    </location>
    <ligand>
        <name>NADPH</name>
        <dbReference type="ChEBI" id="CHEBI:57783"/>
    </ligand>
</feature>
<feature type="binding site" evidence="9">
    <location>
        <position position="10"/>
    </location>
    <ligand>
        <name>NADPH</name>
        <dbReference type="ChEBI" id="CHEBI:57783"/>
    </ligand>
</feature>
<evidence type="ECO:0000256" key="4">
    <source>
        <dbReference type="ARBA" id="ARBA00022857"/>
    </source>
</evidence>
<evidence type="ECO:0000259" key="11">
    <source>
        <dbReference type="Pfam" id="PF08436"/>
    </source>
</evidence>
<accession>A0A2V4R2S8</accession>
<dbReference type="InterPro" id="IPR036169">
    <property type="entry name" value="DXPR_C_sf"/>
</dbReference>
<evidence type="ECO:0000256" key="8">
    <source>
        <dbReference type="ARBA" id="ARBA00048543"/>
    </source>
</evidence>
<dbReference type="PROSITE" id="PS51257">
    <property type="entry name" value="PROKAR_LIPOPROTEIN"/>
    <property type="match status" value="1"/>
</dbReference>
<dbReference type="UniPathway" id="UPA00056">
    <property type="reaction ID" value="UER00092"/>
</dbReference>
<dbReference type="Pfam" id="PF08436">
    <property type="entry name" value="DXP_redisom_C"/>
    <property type="match status" value="1"/>
</dbReference>
<dbReference type="Pfam" id="PF02670">
    <property type="entry name" value="DXP_reductoisom"/>
    <property type="match status" value="1"/>
</dbReference>
<name>A0A2V4R2S8_9PROT</name>